<keyword evidence="1" id="KW-0732">Signal</keyword>
<dbReference type="SUPFAM" id="SSF56925">
    <property type="entry name" value="OMPA-like"/>
    <property type="match status" value="1"/>
</dbReference>
<proteinExistence type="predicted"/>
<feature type="domain" description="Outer membrane protein beta-barrel" evidence="2">
    <location>
        <begin position="4"/>
        <end position="197"/>
    </location>
</feature>
<evidence type="ECO:0000259" key="2">
    <source>
        <dbReference type="Pfam" id="PF13505"/>
    </source>
</evidence>
<keyword evidence="4" id="KW-1185">Reference proteome</keyword>
<dbReference type="InterPro" id="IPR027385">
    <property type="entry name" value="Beta-barrel_OMP"/>
</dbReference>
<dbReference type="EMBL" id="FQZI01000002">
    <property type="protein sequence ID" value="SHI71614.1"/>
    <property type="molecule type" value="Genomic_DNA"/>
</dbReference>
<evidence type="ECO:0000256" key="1">
    <source>
        <dbReference type="ARBA" id="ARBA00022729"/>
    </source>
</evidence>
<dbReference type="AlphaFoldDB" id="A0A1M6DE96"/>
<reference evidence="4" key="1">
    <citation type="submission" date="2016-11" db="EMBL/GenBank/DDBJ databases">
        <authorList>
            <person name="Varghese N."/>
            <person name="Submissions S."/>
        </authorList>
    </citation>
    <scope>NUCLEOTIDE SEQUENCE [LARGE SCALE GENOMIC DNA]</scope>
    <source>
        <strain evidence="4">DSM 18829</strain>
    </source>
</reference>
<protein>
    <submittedName>
        <fullName evidence="3">Outer membrane protein</fullName>
    </submittedName>
</protein>
<dbReference type="Proteomes" id="UP000184488">
    <property type="component" value="Unassembled WGS sequence"/>
</dbReference>
<organism evidence="3 4">
    <name type="scientific">Flavobacterium terrae</name>
    <dbReference type="NCBI Taxonomy" id="415425"/>
    <lineage>
        <taxon>Bacteria</taxon>
        <taxon>Pseudomonadati</taxon>
        <taxon>Bacteroidota</taxon>
        <taxon>Flavobacteriia</taxon>
        <taxon>Flavobacteriales</taxon>
        <taxon>Flavobacteriaceae</taxon>
        <taxon>Flavobacterium</taxon>
    </lineage>
</organism>
<evidence type="ECO:0000313" key="4">
    <source>
        <dbReference type="Proteomes" id="UP000184488"/>
    </source>
</evidence>
<accession>A0A1M6DE96</accession>
<dbReference type="InterPro" id="IPR011250">
    <property type="entry name" value="OMP/PagP_B-barrel"/>
</dbReference>
<evidence type="ECO:0000313" key="3">
    <source>
        <dbReference type="EMBL" id="SHI71614.1"/>
    </source>
</evidence>
<gene>
    <name evidence="3" type="ORF">SAMN05444363_1400</name>
</gene>
<sequence>MTAVALFAFGFANAQESTGEGFSKGNVFVSGSVGFGTESTGDEKMNEFNFSPKGAYFVTDNIAVGLALGLSSTKTEDASPVEETNTKFSAGVFGRYYFTPASKFSIFGQLGVNMNSYKDETKNTASGVTVSTEGNGFDVMLSPGVSYFLSNHFAIEASFGALGYETTKPDADGAESTDKFGLELNLSSINFGLVYKF</sequence>
<dbReference type="Pfam" id="PF13505">
    <property type="entry name" value="OMP_b-brl"/>
    <property type="match status" value="1"/>
</dbReference>
<name>A0A1M6DE96_9FLAO</name>
<dbReference type="STRING" id="415425.SAMN05444363_1400"/>
<dbReference type="Gene3D" id="2.40.160.20">
    <property type="match status" value="1"/>
</dbReference>